<evidence type="ECO:0000313" key="2">
    <source>
        <dbReference type="Proteomes" id="UP001150217"/>
    </source>
</evidence>
<comment type="caution">
    <text evidence="1">The sequence shown here is derived from an EMBL/GenBank/DDBJ whole genome shotgun (WGS) entry which is preliminary data.</text>
</comment>
<dbReference type="Proteomes" id="UP001150217">
    <property type="component" value="Unassembled WGS sequence"/>
</dbReference>
<proteinExistence type="predicted"/>
<protein>
    <submittedName>
        <fullName evidence="1">Uncharacterized protein</fullName>
    </submittedName>
</protein>
<evidence type="ECO:0000313" key="1">
    <source>
        <dbReference type="EMBL" id="KAJ4473521.1"/>
    </source>
</evidence>
<dbReference type="EMBL" id="JANVFT010000080">
    <property type="protein sequence ID" value="KAJ4473521.1"/>
    <property type="molecule type" value="Genomic_DNA"/>
</dbReference>
<gene>
    <name evidence="1" type="ORF">C8R41DRAFT_775748</name>
</gene>
<name>A0ABQ8V498_9AGAR</name>
<keyword evidence="2" id="KW-1185">Reference proteome</keyword>
<sequence length="136" mass="15480">MLILDDSNDLINPQVIEQEIGSDLEPLQDEEVIQFRAQVLNMGVLSSDGANSRERELARMVLRLTESSRPSSAQIASQAAIILDLSTQRDYLIQQAEEERARWESERDGWERASEALIAQRNTKDHYSNRHQANTS</sequence>
<reference evidence="1" key="1">
    <citation type="submission" date="2022-08" db="EMBL/GenBank/DDBJ databases">
        <title>A Global Phylogenomic Analysis of the Shiitake Genus Lentinula.</title>
        <authorList>
            <consortium name="DOE Joint Genome Institute"/>
            <person name="Sierra-Patev S."/>
            <person name="Min B."/>
            <person name="Naranjo-Ortiz M."/>
            <person name="Looney B."/>
            <person name="Konkel Z."/>
            <person name="Slot J.C."/>
            <person name="Sakamoto Y."/>
            <person name="Steenwyk J.L."/>
            <person name="Rokas A."/>
            <person name="Carro J."/>
            <person name="Camarero S."/>
            <person name="Ferreira P."/>
            <person name="Molpeceres G."/>
            <person name="Ruiz-Duenas F.J."/>
            <person name="Serrano A."/>
            <person name="Henrissat B."/>
            <person name="Drula E."/>
            <person name="Hughes K.W."/>
            <person name="Mata J.L."/>
            <person name="Ishikawa N.K."/>
            <person name="Vargas-Isla R."/>
            <person name="Ushijima S."/>
            <person name="Smith C.A."/>
            <person name="Ahrendt S."/>
            <person name="Andreopoulos W."/>
            <person name="He G."/>
            <person name="Labutti K."/>
            <person name="Lipzen A."/>
            <person name="Ng V."/>
            <person name="Riley R."/>
            <person name="Sandor L."/>
            <person name="Barry K."/>
            <person name="Martinez A.T."/>
            <person name="Xiao Y."/>
            <person name="Gibbons J.G."/>
            <person name="Terashima K."/>
            <person name="Grigoriev I.V."/>
            <person name="Hibbett D.S."/>
        </authorList>
    </citation>
    <scope>NUCLEOTIDE SEQUENCE</scope>
    <source>
        <strain evidence="1">RHP3577 ss4</strain>
    </source>
</reference>
<organism evidence="1 2">
    <name type="scientific">Lentinula lateritia</name>
    <dbReference type="NCBI Taxonomy" id="40482"/>
    <lineage>
        <taxon>Eukaryota</taxon>
        <taxon>Fungi</taxon>
        <taxon>Dikarya</taxon>
        <taxon>Basidiomycota</taxon>
        <taxon>Agaricomycotina</taxon>
        <taxon>Agaricomycetes</taxon>
        <taxon>Agaricomycetidae</taxon>
        <taxon>Agaricales</taxon>
        <taxon>Marasmiineae</taxon>
        <taxon>Omphalotaceae</taxon>
        <taxon>Lentinula</taxon>
    </lineage>
</organism>
<accession>A0ABQ8V498</accession>